<reference evidence="4" key="1">
    <citation type="submission" date="2014-09" db="EMBL/GenBank/DDBJ databases">
        <authorList>
            <person name="Gomez-Valero L."/>
        </authorList>
    </citation>
    <scope>NUCLEOTIDE SEQUENCE [LARGE SCALE GENOMIC DNA]</scope>
    <source>
        <strain evidence="4">ATCC35250</strain>
    </source>
</reference>
<name>A0A0A8ULI0_LEGHA</name>
<feature type="region of interest" description="Disordered" evidence="1">
    <location>
        <begin position="1"/>
        <end position="22"/>
    </location>
</feature>
<evidence type="ECO:0000313" key="3">
    <source>
        <dbReference type="EMBL" id="CEK09578.1"/>
    </source>
</evidence>
<keyword evidence="2" id="KW-0472">Membrane</keyword>
<keyword evidence="2" id="KW-0812">Transmembrane</keyword>
<gene>
    <name evidence="3" type="ORF">LHA_0482</name>
</gene>
<dbReference type="RefSeq" id="WP_045105096.1">
    <property type="nucleotide sequence ID" value="NZ_LN681225.1"/>
</dbReference>
<evidence type="ECO:0000313" key="4">
    <source>
        <dbReference type="Proteomes" id="UP000032803"/>
    </source>
</evidence>
<evidence type="ECO:0000256" key="1">
    <source>
        <dbReference type="SAM" id="MobiDB-lite"/>
    </source>
</evidence>
<evidence type="ECO:0008006" key="5">
    <source>
        <dbReference type="Google" id="ProtNLM"/>
    </source>
</evidence>
<dbReference type="Proteomes" id="UP000032803">
    <property type="component" value="Chromosome I"/>
</dbReference>
<evidence type="ECO:0000256" key="2">
    <source>
        <dbReference type="SAM" id="Phobius"/>
    </source>
</evidence>
<feature type="compositionally biased region" description="Basic and acidic residues" evidence="1">
    <location>
        <begin position="1"/>
        <end position="11"/>
    </location>
</feature>
<proteinExistence type="predicted"/>
<dbReference type="AlphaFoldDB" id="A0A0A8ULI0"/>
<feature type="transmembrane region" description="Helical" evidence="2">
    <location>
        <begin position="54"/>
        <end position="81"/>
    </location>
</feature>
<dbReference type="PATRIC" id="fig|449.7.peg.2589"/>
<dbReference type="KEGG" id="lha:LHA_0482"/>
<organism evidence="3 4">
    <name type="scientific">Legionella hackeliae</name>
    <dbReference type="NCBI Taxonomy" id="449"/>
    <lineage>
        <taxon>Bacteria</taxon>
        <taxon>Pseudomonadati</taxon>
        <taxon>Pseudomonadota</taxon>
        <taxon>Gammaproteobacteria</taxon>
        <taxon>Legionellales</taxon>
        <taxon>Legionellaceae</taxon>
        <taxon>Legionella</taxon>
    </lineage>
</organism>
<keyword evidence="2" id="KW-1133">Transmembrane helix</keyword>
<sequence>MERERKEEPRPVEITQNSSESQGIISMPFPFFSEPNNHTVLQAFKKKTNDKSSVLKWIGAGCLGGGAIFFMLASCTIGASILFSFQISLALVGCGLALMIAGAILLTMDKLKPKPAPDAKPSLTV</sequence>
<dbReference type="HOGENOM" id="CLU_1989847_0_0_6"/>
<protein>
    <recommendedName>
        <fullName evidence="5">Transmembrane protein</fullName>
    </recommendedName>
</protein>
<dbReference type="EMBL" id="LN681225">
    <property type="protein sequence ID" value="CEK09578.1"/>
    <property type="molecule type" value="Genomic_DNA"/>
</dbReference>
<accession>A0A0A8ULI0</accession>
<feature type="transmembrane region" description="Helical" evidence="2">
    <location>
        <begin position="87"/>
        <end position="106"/>
    </location>
</feature>
<keyword evidence="4" id="KW-1185">Reference proteome</keyword>